<dbReference type="PANTHER" id="PTHR37299">
    <property type="entry name" value="TRANSCRIPTIONAL REGULATOR-RELATED"/>
    <property type="match status" value="1"/>
</dbReference>
<dbReference type="GO" id="GO:0003677">
    <property type="term" value="F:DNA binding"/>
    <property type="evidence" value="ECO:0007669"/>
    <property type="project" value="InterPro"/>
</dbReference>
<feature type="domain" description="HTH LytTR-type" evidence="1">
    <location>
        <begin position="16"/>
        <end position="115"/>
    </location>
</feature>
<dbReference type="AlphaFoldDB" id="A0A3S8RQF2"/>
<dbReference type="GO" id="GO:0000156">
    <property type="term" value="F:phosphorelay response regulator activity"/>
    <property type="evidence" value="ECO:0007669"/>
    <property type="project" value="InterPro"/>
</dbReference>
<dbReference type="InterPro" id="IPR007492">
    <property type="entry name" value="LytTR_DNA-bd_dom"/>
</dbReference>
<evidence type="ECO:0000259" key="1">
    <source>
        <dbReference type="PROSITE" id="PS50930"/>
    </source>
</evidence>
<dbReference type="Proteomes" id="UP000273145">
    <property type="component" value="Chromosome"/>
</dbReference>
<dbReference type="SMART" id="SM00850">
    <property type="entry name" value="LytTR"/>
    <property type="match status" value="1"/>
</dbReference>
<dbReference type="Gene3D" id="2.40.50.1020">
    <property type="entry name" value="LytTr DNA-binding domain"/>
    <property type="match status" value="1"/>
</dbReference>
<dbReference type="OrthoDB" id="9809318at2"/>
<organism evidence="2 3">
    <name type="scientific">Paenibacillus lentus</name>
    <dbReference type="NCBI Taxonomy" id="1338368"/>
    <lineage>
        <taxon>Bacteria</taxon>
        <taxon>Bacillati</taxon>
        <taxon>Bacillota</taxon>
        <taxon>Bacilli</taxon>
        <taxon>Bacillales</taxon>
        <taxon>Paenibacillaceae</taxon>
        <taxon>Paenibacillus</taxon>
    </lineage>
</organism>
<protein>
    <submittedName>
        <fullName evidence="2">LytTR family transcriptional regulator</fullName>
    </submittedName>
</protein>
<dbReference type="RefSeq" id="WP_125081294.1">
    <property type="nucleotide sequence ID" value="NZ_CP034248.1"/>
</dbReference>
<evidence type="ECO:0000313" key="2">
    <source>
        <dbReference type="EMBL" id="AZK45171.1"/>
    </source>
</evidence>
<evidence type="ECO:0000313" key="3">
    <source>
        <dbReference type="Proteomes" id="UP000273145"/>
    </source>
</evidence>
<dbReference type="KEGG" id="plen:EIM92_02295"/>
<reference evidence="2 3" key="1">
    <citation type="submission" date="2018-11" db="EMBL/GenBank/DDBJ databases">
        <title>Genome sequencing of Paenibacillus lentus DSM25539(T).</title>
        <authorList>
            <person name="Kook J.-K."/>
            <person name="Park S.-N."/>
            <person name="Lim Y.K."/>
        </authorList>
    </citation>
    <scope>NUCLEOTIDE SEQUENCE [LARGE SCALE GENOMIC DNA]</scope>
    <source>
        <strain evidence="2 3">DSM 25539</strain>
    </source>
</reference>
<accession>A0A3S8RQF2</accession>
<proteinExistence type="predicted"/>
<dbReference type="EMBL" id="CP034248">
    <property type="protein sequence ID" value="AZK45171.1"/>
    <property type="molecule type" value="Genomic_DNA"/>
</dbReference>
<dbReference type="InterPro" id="IPR046947">
    <property type="entry name" value="LytR-like"/>
</dbReference>
<keyword evidence="3" id="KW-1185">Reference proteome</keyword>
<gene>
    <name evidence="2" type="ORF">EIM92_02295</name>
</gene>
<dbReference type="PROSITE" id="PS50930">
    <property type="entry name" value="HTH_LYTTR"/>
    <property type="match status" value="1"/>
</dbReference>
<name>A0A3S8RQF2_9BACL</name>
<dbReference type="Pfam" id="PF04397">
    <property type="entry name" value="LytTR"/>
    <property type="match status" value="1"/>
</dbReference>
<sequence>MFENLCLARAQVNAKCSVKNEQGIFKIRLNEIIFIESKKKNTIIHTQHEQITSYKTMKEYEDRLREYRFYRCHISFIVNTDYVVNIQENELRMNNRKIIPISRYRRKELVQIIYNTRII</sequence>
<dbReference type="PANTHER" id="PTHR37299:SF1">
    <property type="entry name" value="STAGE 0 SPORULATION PROTEIN A HOMOLOG"/>
    <property type="match status" value="1"/>
</dbReference>